<dbReference type="FunFam" id="2.40.30.70:FF:000001">
    <property type="entry name" value="tRNA (N6-threonylcarbamoyladenosine(37)-N6)-methyltransferase TrmO"/>
    <property type="match status" value="1"/>
</dbReference>
<dbReference type="AlphaFoldDB" id="A0A432W5M9"/>
<evidence type="ECO:0000256" key="3">
    <source>
        <dbReference type="ARBA" id="ARBA00022679"/>
    </source>
</evidence>
<evidence type="ECO:0000256" key="6">
    <source>
        <dbReference type="ARBA" id="ARBA00022884"/>
    </source>
</evidence>
<dbReference type="PANTHER" id="PTHR12818:SF0">
    <property type="entry name" value="TRNA (ADENINE(37)-N6)-METHYLTRANSFERASE"/>
    <property type="match status" value="1"/>
</dbReference>
<dbReference type="GO" id="GO:0032259">
    <property type="term" value="P:methylation"/>
    <property type="evidence" value="ECO:0007669"/>
    <property type="project" value="UniProtKB-KW"/>
</dbReference>
<evidence type="ECO:0000256" key="5">
    <source>
        <dbReference type="ARBA" id="ARBA00022694"/>
    </source>
</evidence>
<dbReference type="InterPro" id="IPR023370">
    <property type="entry name" value="TrmO-like_N"/>
</dbReference>
<dbReference type="InterPro" id="IPR041369">
    <property type="entry name" value="TrmO_C"/>
</dbReference>
<dbReference type="InterPro" id="IPR036413">
    <property type="entry name" value="YaeB-like_sf"/>
</dbReference>
<dbReference type="GO" id="GO:0089715">
    <property type="term" value="F:tRNA (L-threonylcarbamoyladenosine(37)-C2) methyltransferase activity"/>
    <property type="evidence" value="ECO:0007669"/>
    <property type="project" value="TreeGrafter"/>
</dbReference>
<evidence type="ECO:0000313" key="14">
    <source>
        <dbReference type="Proteomes" id="UP000288293"/>
    </source>
</evidence>
<keyword evidence="3 13" id="KW-0808">Transferase</keyword>
<dbReference type="Gene3D" id="3.30.2310.10">
    <property type="entry name" value="YaeB-like"/>
    <property type="match status" value="1"/>
</dbReference>
<evidence type="ECO:0000259" key="12">
    <source>
        <dbReference type="PROSITE" id="PS51668"/>
    </source>
</evidence>
<keyword evidence="4" id="KW-0949">S-adenosyl-L-methionine</keyword>
<dbReference type="GO" id="GO:0008033">
    <property type="term" value="P:tRNA processing"/>
    <property type="evidence" value="ECO:0007669"/>
    <property type="project" value="UniProtKB-KW"/>
</dbReference>
<evidence type="ECO:0000313" key="13">
    <source>
        <dbReference type="EMBL" id="RUO25367.1"/>
    </source>
</evidence>
<dbReference type="InterPro" id="IPR036414">
    <property type="entry name" value="YaeB_N_sf"/>
</dbReference>
<evidence type="ECO:0000256" key="8">
    <source>
        <dbReference type="ARBA" id="ARBA00051117"/>
    </source>
</evidence>
<protein>
    <recommendedName>
        <fullName evidence="9">tRNA (adenine(37)-N6)-methyltransferase</fullName>
    </recommendedName>
    <alternativeName>
        <fullName evidence="11">tRNA (m6t6A37) methyltransferase</fullName>
    </alternativeName>
    <alternativeName>
        <fullName evidence="10">tRNA methyltransferase O</fullName>
    </alternativeName>
</protein>
<evidence type="ECO:0000256" key="4">
    <source>
        <dbReference type="ARBA" id="ARBA00022691"/>
    </source>
</evidence>
<dbReference type="RefSeq" id="WP_126802066.1">
    <property type="nucleotide sequence ID" value="NZ_PIPL01000001.1"/>
</dbReference>
<keyword evidence="14" id="KW-1185">Reference proteome</keyword>
<comment type="subunit">
    <text evidence="1">Homodimer.</text>
</comment>
<dbReference type="GO" id="GO:0003723">
    <property type="term" value="F:RNA binding"/>
    <property type="evidence" value="ECO:0007669"/>
    <property type="project" value="UniProtKB-KW"/>
</dbReference>
<feature type="domain" description="TsaA-like" evidence="12">
    <location>
        <begin position="4"/>
        <end position="145"/>
    </location>
</feature>
<dbReference type="PROSITE" id="PS51668">
    <property type="entry name" value="TSAA_2"/>
    <property type="match status" value="1"/>
</dbReference>
<dbReference type="Pfam" id="PF01980">
    <property type="entry name" value="TrmO_N"/>
    <property type="match status" value="1"/>
</dbReference>
<comment type="catalytic activity">
    <reaction evidence="8">
        <text>N(6)-L-threonylcarbamoyladenosine(37) in tRNA + S-adenosyl-L-methionine = N(6)-methyl,N(6)-L-threonylcarbamoyladenosine(37) in tRNA + S-adenosyl-L-homocysteine + H(+)</text>
        <dbReference type="Rhea" id="RHEA:70027"/>
        <dbReference type="Rhea" id="RHEA-COMP:10163"/>
        <dbReference type="Rhea" id="RHEA-COMP:17808"/>
        <dbReference type="ChEBI" id="CHEBI:15378"/>
        <dbReference type="ChEBI" id="CHEBI:57856"/>
        <dbReference type="ChEBI" id="CHEBI:59789"/>
        <dbReference type="ChEBI" id="CHEBI:74418"/>
        <dbReference type="ChEBI" id="CHEBI:188470"/>
    </reaction>
    <physiologicalReaction direction="left-to-right" evidence="8">
        <dbReference type="Rhea" id="RHEA:70028"/>
    </physiologicalReaction>
</comment>
<keyword evidence="2 13" id="KW-0489">Methyltransferase</keyword>
<reference evidence="13 14" key="1">
    <citation type="journal article" date="2011" name="Front. Microbiol.">
        <title>Genomic signatures of strain selection and enhancement in Bacillus atrophaeus var. globigii, a historical biowarfare simulant.</title>
        <authorList>
            <person name="Gibbons H.S."/>
            <person name="Broomall S.M."/>
            <person name="McNew L.A."/>
            <person name="Daligault H."/>
            <person name="Chapman C."/>
            <person name="Bruce D."/>
            <person name="Karavis M."/>
            <person name="Krepps M."/>
            <person name="McGregor P.A."/>
            <person name="Hong C."/>
            <person name="Park K.H."/>
            <person name="Akmal A."/>
            <person name="Feldman A."/>
            <person name="Lin J.S."/>
            <person name="Chang W.E."/>
            <person name="Higgs B.W."/>
            <person name="Demirev P."/>
            <person name="Lindquist J."/>
            <person name="Liem A."/>
            <person name="Fochler E."/>
            <person name="Read T.D."/>
            <person name="Tapia R."/>
            <person name="Johnson S."/>
            <person name="Bishop-Lilly K.A."/>
            <person name="Detter C."/>
            <person name="Han C."/>
            <person name="Sozhamannan S."/>
            <person name="Rosenzweig C.N."/>
            <person name="Skowronski E.W."/>
        </authorList>
    </citation>
    <scope>NUCLEOTIDE SEQUENCE [LARGE SCALE GENOMIC DNA]</scope>
    <source>
        <strain evidence="13 14">MLST1</strain>
    </source>
</reference>
<evidence type="ECO:0000256" key="10">
    <source>
        <dbReference type="ARBA" id="ARBA00079732"/>
    </source>
</evidence>
<evidence type="ECO:0000256" key="7">
    <source>
        <dbReference type="ARBA" id="ARBA00033753"/>
    </source>
</evidence>
<proteinExistence type="inferred from homology"/>
<dbReference type="Gene3D" id="2.40.30.70">
    <property type="entry name" value="YaeB-like"/>
    <property type="match status" value="1"/>
</dbReference>
<evidence type="ECO:0000256" key="2">
    <source>
        <dbReference type="ARBA" id="ARBA00022603"/>
    </source>
</evidence>
<dbReference type="SUPFAM" id="SSF118196">
    <property type="entry name" value="YaeB-like"/>
    <property type="match status" value="1"/>
</dbReference>
<keyword evidence="6" id="KW-0694">RNA-binding</keyword>
<comment type="caution">
    <text evidence="13">The sequence shown here is derived from an EMBL/GenBank/DDBJ whole genome shotgun (WGS) entry which is preliminary data.</text>
</comment>
<dbReference type="Proteomes" id="UP000288293">
    <property type="component" value="Unassembled WGS sequence"/>
</dbReference>
<accession>A0A432W5M9</accession>
<dbReference type="InterPro" id="IPR040372">
    <property type="entry name" value="YaeB-like"/>
</dbReference>
<evidence type="ECO:0000256" key="1">
    <source>
        <dbReference type="ARBA" id="ARBA00011738"/>
    </source>
</evidence>
<dbReference type="FunFam" id="3.30.2310.10:FF:000001">
    <property type="entry name" value="tRNA (N6-threonylcarbamoyladenosine(37)-N6)-methyltransferase TrmO"/>
    <property type="match status" value="1"/>
</dbReference>
<dbReference type="NCBIfam" id="TIGR00104">
    <property type="entry name" value="tRNA_TsaA"/>
    <property type="match status" value="1"/>
</dbReference>
<dbReference type="Pfam" id="PF18389">
    <property type="entry name" value="TrmO_C"/>
    <property type="match status" value="1"/>
</dbReference>
<dbReference type="EMBL" id="PIPL01000001">
    <property type="protein sequence ID" value="RUO25367.1"/>
    <property type="molecule type" value="Genomic_DNA"/>
</dbReference>
<evidence type="ECO:0000256" key="9">
    <source>
        <dbReference type="ARBA" id="ARBA00068542"/>
    </source>
</evidence>
<name>A0A432W5M9_9GAMM</name>
<dbReference type="OrthoDB" id="9804309at2"/>
<evidence type="ECO:0000256" key="11">
    <source>
        <dbReference type="ARBA" id="ARBA00082878"/>
    </source>
</evidence>
<comment type="similarity">
    <text evidence="7">Belongs to the tRNA methyltransferase O family.</text>
</comment>
<keyword evidence="5" id="KW-0819">tRNA processing</keyword>
<dbReference type="PANTHER" id="PTHR12818">
    <property type="entry name" value="TRNA (ADENINE(37)-N6)-METHYLTRANSFERASE"/>
    <property type="match status" value="1"/>
</dbReference>
<organism evidence="13 14">
    <name type="scientific">Aliidiomarina minuta</name>
    <dbReference type="NCBI Taxonomy" id="880057"/>
    <lineage>
        <taxon>Bacteria</taxon>
        <taxon>Pseudomonadati</taxon>
        <taxon>Pseudomonadota</taxon>
        <taxon>Gammaproteobacteria</taxon>
        <taxon>Alteromonadales</taxon>
        <taxon>Idiomarinaceae</taxon>
        <taxon>Aliidiomarina</taxon>
    </lineage>
</organism>
<sequence length="233" mass="26757">MYQFNTVGYVQSPYREKFAIPRQPGLVSSAQGRLILTDDYNRQECIAGLEDFSHIWIQFVFHATAEQGWKPKVRPPRLGGNRKVGIFATRSTFRPNPIGLSVVKLEEILYEDKHWQLVISGLDLLDKTPVLDIKPYIAYSDALTEVSSGFAQEAPQQQMPVNFSPQALKQLDRYHSQYPQLKLLIEQVLAQDPRPAYRQHKDDNKTYGMQLYQLNIRWQVMAQEAVVTAVSDC</sequence>
<dbReference type="CDD" id="cd09281">
    <property type="entry name" value="UPF0066"/>
    <property type="match status" value="1"/>
</dbReference>
<gene>
    <name evidence="13" type="primary">tsaA</name>
    <name evidence="13" type="ORF">CWE09_01120</name>
</gene>